<name>A0AAW4UAR6_9FIRM</name>
<dbReference type="RefSeq" id="WP_227153355.1">
    <property type="nucleotide sequence ID" value="NZ_JAJCGD010000048.1"/>
</dbReference>
<dbReference type="AlphaFoldDB" id="A0AAW4UAR6"/>
<comment type="caution">
    <text evidence="1">The sequence shown here is derived from an EMBL/GenBank/DDBJ whole genome shotgun (WGS) entry which is preliminary data.</text>
</comment>
<dbReference type="Proteomes" id="UP001198190">
    <property type="component" value="Unassembled WGS sequence"/>
</dbReference>
<evidence type="ECO:0000313" key="2">
    <source>
        <dbReference type="Proteomes" id="UP001198190"/>
    </source>
</evidence>
<protein>
    <submittedName>
        <fullName evidence="1">Uncharacterized protein</fullName>
    </submittedName>
</protein>
<proteinExistence type="predicted"/>
<organism evidence="1 2">
    <name type="scientific">Megamonas funiformis</name>
    <dbReference type="NCBI Taxonomy" id="437897"/>
    <lineage>
        <taxon>Bacteria</taxon>
        <taxon>Bacillati</taxon>
        <taxon>Bacillota</taxon>
        <taxon>Negativicutes</taxon>
        <taxon>Selenomonadales</taxon>
        <taxon>Selenomonadaceae</taxon>
        <taxon>Megamonas</taxon>
    </lineage>
</organism>
<sequence length="108" mass="12578">MIIAISISNNDKMRLIKEAINKIDPNSIIYEKEKAIINIFDNDCIIDEIYNNYEDKNYEITENELNEIVKKVCKLASDEGLPSAWKDFNNLVFSAIKEYESEKLNKAR</sequence>
<accession>A0AAW4UAR6</accession>
<evidence type="ECO:0000313" key="1">
    <source>
        <dbReference type="EMBL" id="MCB6829326.1"/>
    </source>
</evidence>
<gene>
    <name evidence="1" type="ORF">LIY65_11565</name>
</gene>
<reference evidence="1" key="1">
    <citation type="submission" date="2021-10" db="EMBL/GenBank/DDBJ databases">
        <title>Collection of gut derived symbiotic bacterial strains cultured from healthy donors.</title>
        <authorList>
            <person name="Lin H."/>
            <person name="Littmann E."/>
            <person name="Claire K."/>
            <person name="Pamer E."/>
        </authorList>
    </citation>
    <scope>NUCLEOTIDE SEQUENCE</scope>
    <source>
        <strain evidence="1">MSK.7.16</strain>
    </source>
</reference>
<dbReference type="EMBL" id="JAJCGD010000048">
    <property type="protein sequence ID" value="MCB6829326.1"/>
    <property type="molecule type" value="Genomic_DNA"/>
</dbReference>